<feature type="compositionally biased region" description="Basic and acidic residues" evidence="5">
    <location>
        <begin position="31"/>
        <end position="42"/>
    </location>
</feature>
<evidence type="ECO:0000313" key="7">
    <source>
        <dbReference type="EMBL" id="MET1755410.1"/>
    </source>
</evidence>
<feature type="region of interest" description="Disordered" evidence="5">
    <location>
        <begin position="31"/>
        <end position="72"/>
    </location>
</feature>
<dbReference type="SMART" id="SM00978">
    <property type="entry name" value="Tim44"/>
    <property type="match status" value="1"/>
</dbReference>
<comment type="similarity">
    <text evidence="2">Belongs to the Tim44 family.</text>
</comment>
<dbReference type="InterPro" id="IPR032710">
    <property type="entry name" value="NTF2-like_dom_sf"/>
</dbReference>
<dbReference type="Gene3D" id="3.10.450.240">
    <property type="match status" value="1"/>
</dbReference>
<keyword evidence="8" id="KW-1185">Reference proteome</keyword>
<dbReference type="Proteomes" id="UP001548713">
    <property type="component" value="Unassembled WGS sequence"/>
</dbReference>
<dbReference type="Pfam" id="PF04280">
    <property type="entry name" value="Tim44"/>
    <property type="match status" value="1"/>
</dbReference>
<evidence type="ECO:0000256" key="3">
    <source>
        <dbReference type="ARBA" id="ARBA00022946"/>
    </source>
</evidence>
<keyword evidence="4" id="KW-0472">Membrane</keyword>
<dbReference type="InterPro" id="IPR007379">
    <property type="entry name" value="Tim44-like_dom"/>
</dbReference>
<organism evidence="7 8">
    <name type="scientific">Novosphingobium kalidii</name>
    <dbReference type="NCBI Taxonomy" id="3230299"/>
    <lineage>
        <taxon>Bacteria</taxon>
        <taxon>Pseudomonadati</taxon>
        <taxon>Pseudomonadota</taxon>
        <taxon>Alphaproteobacteria</taxon>
        <taxon>Sphingomonadales</taxon>
        <taxon>Sphingomonadaceae</taxon>
        <taxon>Novosphingobium</taxon>
    </lineage>
</organism>
<evidence type="ECO:0000256" key="1">
    <source>
        <dbReference type="ARBA" id="ARBA00004370"/>
    </source>
</evidence>
<accession>A0ABV2D0Q1</accession>
<dbReference type="SUPFAM" id="SSF54427">
    <property type="entry name" value="NTF2-like"/>
    <property type="match status" value="1"/>
</dbReference>
<protein>
    <submittedName>
        <fullName evidence="7">Tim44/TimA family putative adaptor protein</fullName>
    </submittedName>
</protein>
<evidence type="ECO:0000256" key="2">
    <source>
        <dbReference type="ARBA" id="ARBA00009597"/>
    </source>
</evidence>
<feature type="domain" description="Tim44-like" evidence="6">
    <location>
        <begin position="77"/>
        <end position="223"/>
    </location>
</feature>
<keyword evidence="3" id="KW-0809">Transit peptide</keyword>
<sequence>MTVEIVILAMIAAFLGLRLYSVLGRRAEHEEEAVPGRVEGRRGTAGAPRVQAPAKSEDGTGPANARQREMPAVSPAVERGLREIAAADRRFDPFAFIDGSRSAYRMILEAFWQGDKEELRHLCDPAVSDGFAAAIDARHEAGETLDNRLIRIEDSTITAAGLEGNRARITVRFRSDIAAVTRNAEGAVVAGSLDDAIEAVDIWTFSRDVSSPDPDWLLDETDEG</sequence>
<dbReference type="NCBIfam" id="NF033779">
    <property type="entry name" value="Tim44_TimA_adap"/>
    <property type="match status" value="1"/>
</dbReference>
<dbReference type="InterPro" id="IPR016985">
    <property type="entry name" value="UCP031890_Tim44-rel"/>
</dbReference>
<dbReference type="InterPro" id="IPR039544">
    <property type="entry name" value="Tim44-like"/>
</dbReference>
<dbReference type="EMBL" id="JBEWLY010000013">
    <property type="protein sequence ID" value="MET1755410.1"/>
    <property type="molecule type" value="Genomic_DNA"/>
</dbReference>
<evidence type="ECO:0000256" key="4">
    <source>
        <dbReference type="ARBA" id="ARBA00023136"/>
    </source>
</evidence>
<dbReference type="PIRSF" id="PIRSF031890">
    <property type="entry name" value="UCP031890_transporter_Tim44"/>
    <property type="match status" value="1"/>
</dbReference>
<proteinExistence type="inferred from homology"/>
<evidence type="ECO:0000313" key="8">
    <source>
        <dbReference type="Proteomes" id="UP001548713"/>
    </source>
</evidence>
<evidence type="ECO:0000259" key="6">
    <source>
        <dbReference type="SMART" id="SM00978"/>
    </source>
</evidence>
<dbReference type="PANTHER" id="PTHR10721">
    <property type="entry name" value="MITOCHONDRIAL IMPORT INNER MEMBRANE TRANSLOCASE SUBUNIT TIM44"/>
    <property type="match status" value="1"/>
</dbReference>
<gene>
    <name evidence="7" type="ORF">ABVV53_08050</name>
</gene>
<dbReference type="RefSeq" id="WP_353983872.1">
    <property type="nucleotide sequence ID" value="NZ_JBEWLY010000013.1"/>
</dbReference>
<name>A0ABV2D0Q1_9SPHN</name>
<comment type="subcellular location">
    <subcellularLocation>
        <location evidence="1">Membrane</location>
    </subcellularLocation>
</comment>
<evidence type="ECO:0000256" key="5">
    <source>
        <dbReference type="SAM" id="MobiDB-lite"/>
    </source>
</evidence>
<reference evidence="7 8" key="1">
    <citation type="submission" date="2024-07" db="EMBL/GenBank/DDBJ databases">
        <title>Novosphingobium kalidii RD2P27.</title>
        <authorList>
            <person name="Sun J.-Q."/>
        </authorList>
    </citation>
    <scope>NUCLEOTIDE SEQUENCE [LARGE SCALE GENOMIC DNA]</scope>
    <source>
        <strain evidence="7 8">RD2P27</strain>
    </source>
</reference>
<dbReference type="PANTHER" id="PTHR10721:SF1">
    <property type="entry name" value="MITOCHONDRIAL IMPORT INNER MEMBRANE TRANSLOCASE SUBUNIT TIM44"/>
    <property type="match status" value="1"/>
</dbReference>
<comment type="caution">
    <text evidence="7">The sequence shown here is derived from an EMBL/GenBank/DDBJ whole genome shotgun (WGS) entry which is preliminary data.</text>
</comment>